<dbReference type="EMBL" id="PVZS01000010">
    <property type="protein sequence ID" value="PSC05020.1"/>
    <property type="molecule type" value="Genomic_DNA"/>
</dbReference>
<dbReference type="Gene3D" id="1.20.1540.10">
    <property type="entry name" value="Rhomboid-like"/>
    <property type="match status" value="1"/>
</dbReference>
<keyword evidence="8" id="KW-1185">Reference proteome</keyword>
<sequence length="239" mass="25443">MFLPLRDQVPLRRLKAAHVTRLILAVTTLVWLATWIGLIPGGVDMAALEGGVIPAVLWGHAVLPPGLDAIPPPLTLLTTIFLHGGFLHLAGNMLFLQVFGDNVEDSMGHGAFVGFYLACGASGALLHAFMNPASEQPLIGASGAVAGVIAAYLVLHPRAQIWGLMLNLIPMRIPAAWMLGLWIVVQVFHAFTGEESSTAWWAHVGGFCAGLVLIQALRRRPARANDSSREGPSAGPWST</sequence>
<feature type="transmembrane region" description="Helical" evidence="5">
    <location>
        <begin position="175"/>
        <end position="192"/>
    </location>
</feature>
<comment type="caution">
    <text evidence="7">The sequence shown here is derived from an EMBL/GenBank/DDBJ whole genome shotgun (WGS) entry which is preliminary data.</text>
</comment>
<dbReference type="OrthoDB" id="9813074at2"/>
<feature type="transmembrane region" description="Helical" evidence="5">
    <location>
        <begin position="111"/>
        <end position="130"/>
    </location>
</feature>
<proteinExistence type="predicted"/>
<evidence type="ECO:0000313" key="7">
    <source>
        <dbReference type="EMBL" id="PSC05020.1"/>
    </source>
</evidence>
<dbReference type="PANTHER" id="PTHR43731">
    <property type="entry name" value="RHOMBOID PROTEASE"/>
    <property type="match status" value="1"/>
</dbReference>
<evidence type="ECO:0000259" key="6">
    <source>
        <dbReference type="Pfam" id="PF01694"/>
    </source>
</evidence>
<dbReference type="InterPro" id="IPR022764">
    <property type="entry name" value="Peptidase_S54_rhomboid_dom"/>
</dbReference>
<evidence type="ECO:0000256" key="3">
    <source>
        <dbReference type="ARBA" id="ARBA00022989"/>
    </source>
</evidence>
<evidence type="ECO:0000256" key="5">
    <source>
        <dbReference type="SAM" id="Phobius"/>
    </source>
</evidence>
<keyword evidence="4 5" id="KW-0472">Membrane</keyword>
<dbReference type="PANTHER" id="PTHR43731:SF26">
    <property type="entry name" value="RHOMBOID-LIKE PROTEIN 10, CHLOROPLASTIC"/>
    <property type="match status" value="1"/>
</dbReference>
<feature type="transmembrane region" description="Helical" evidence="5">
    <location>
        <begin position="198"/>
        <end position="217"/>
    </location>
</feature>
<evidence type="ECO:0000256" key="4">
    <source>
        <dbReference type="ARBA" id="ARBA00023136"/>
    </source>
</evidence>
<evidence type="ECO:0000313" key="8">
    <source>
        <dbReference type="Proteomes" id="UP000239772"/>
    </source>
</evidence>
<feature type="transmembrane region" description="Helical" evidence="5">
    <location>
        <begin position="21"/>
        <end position="39"/>
    </location>
</feature>
<keyword evidence="3 5" id="KW-1133">Transmembrane helix</keyword>
<keyword evidence="7" id="KW-0645">Protease</keyword>
<keyword evidence="7" id="KW-0378">Hydrolase</keyword>
<dbReference type="GO" id="GO:0016020">
    <property type="term" value="C:membrane"/>
    <property type="evidence" value="ECO:0007669"/>
    <property type="project" value="UniProtKB-SubCell"/>
</dbReference>
<dbReference type="Pfam" id="PF01694">
    <property type="entry name" value="Rhomboid"/>
    <property type="match status" value="1"/>
</dbReference>
<protein>
    <submittedName>
        <fullName evidence="7">Rhomboid family intramembrane serine protease</fullName>
    </submittedName>
</protein>
<reference evidence="8" key="1">
    <citation type="submission" date="2018-03" db="EMBL/GenBank/DDBJ databases">
        <authorList>
            <person name="Sun L."/>
            <person name="Liu H."/>
            <person name="Chen W."/>
            <person name="Huang K."/>
            <person name="Liu W."/>
            <person name="Gao X."/>
        </authorList>
    </citation>
    <scope>NUCLEOTIDE SEQUENCE [LARGE SCALE GENOMIC DNA]</scope>
    <source>
        <strain evidence="8">SH9</strain>
    </source>
</reference>
<dbReference type="AlphaFoldDB" id="A0A2T1HTQ3"/>
<feature type="domain" description="Peptidase S54 rhomboid" evidence="6">
    <location>
        <begin position="75"/>
        <end position="218"/>
    </location>
</feature>
<dbReference type="SUPFAM" id="SSF144091">
    <property type="entry name" value="Rhomboid-like"/>
    <property type="match status" value="1"/>
</dbReference>
<gene>
    <name evidence="7" type="ORF">SLNSH_11285</name>
</gene>
<organism evidence="7 8">
    <name type="scientific">Alsobacter soli</name>
    <dbReference type="NCBI Taxonomy" id="2109933"/>
    <lineage>
        <taxon>Bacteria</taxon>
        <taxon>Pseudomonadati</taxon>
        <taxon>Pseudomonadota</taxon>
        <taxon>Alphaproteobacteria</taxon>
        <taxon>Hyphomicrobiales</taxon>
        <taxon>Alsobacteraceae</taxon>
        <taxon>Alsobacter</taxon>
    </lineage>
</organism>
<dbReference type="GO" id="GO:0006508">
    <property type="term" value="P:proteolysis"/>
    <property type="evidence" value="ECO:0007669"/>
    <property type="project" value="UniProtKB-KW"/>
</dbReference>
<evidence type="ECO:0000256" key="2">
    <source>
        <dbReference type="ARBA" id="ARBA00022692"/>
    </source>
</evidence>
<dbReference type="Proteomes" id="UP000239772">
    <property type="component" value="Unassembled WGS sequence"/>
</dbReference>
<feature type="transmembrane region" description="Helical" evidence="5">
    <location>
        <begin position="136"/>
        <end position="155"/>
    </location>
</feature>
<comment type="subcellular location">
    <subcellularLocation>
        <location evidence="1">Membrane</location>
        <topology evidence="1">Multi-pass membrane protein</topology>
    </subcellularLocation>
</comment>
<dbReference type="InterPro" id="IPR050925">
    <property type="entry name" value="Rhomboid_protease_S54"/>
</dbReference>
<name>A0A2T1HTQ3_9HYPH</name>
<dbReference type="RefSeq" id="WP_106337084.1">
    <property type="nucleotide sequence ID" value="NZ_PVZS01000010.1"/>
</dbReference>
<feature type="transmembrane region" description="Helical" evidence="5">
    <location>
        <begin position="74"/>
        <end position="99"/>
    </location>
</feature>
<dbReference type="GO" id="GO:0004252">
    <property type="term" value="F:serine-type endopeptidase activity"/>
    <property type="evidence" value="ECO:0007669"/>
    <property type="project" value="InterPro"/>
</dbReference>
<accession>A0A2T1HTQ3</accession>
<evidence type="ECO:0000256" key="1">
    <source>
        <dbReference type="ARBA" id="ARBA00004141"/>
    </source>
</evidence>
<keyword evidence="2 5" id="KW-0812">Transmembrane</keyword>
<dbReference type="InterPro" id="IPR035952">
    <property type="entry name" value="Rhomboid-like_sf"/>
</dbReference>